<gene>
    <name evidence="1" type="ORF">PGIGA_G00076910</name>
</gene>
<name>A0ACC5X9W9_PANGG</name>
<accession>A0ACC5X9W9</accession>
<dbReference type="Proteomes" id="UP000829447">
    <property type="component" value="Linkage Group LG16"/>
</dbReference>
<keyword evidence="2" id="KW-1185">Reference proteome</keyword>
<organism evidence="1 2">
    <name type="scientific">Pangasianodon gigas</name>
    <name type="common">Mekong giant catfish</name>
    <name type="synonym">Pangasius gigas</name>
    <dbReference type="NCBI Taxonomy" id="30993"/>
    <lineage>
        <taxon>Eukaryota</taxon>
        <taxon>Metazoa</taxon>
        <taxon>Chordata</taxon>
        <taxon>Craniata</taxon>
        <taxon>Vertebrata</taxon>
        <taxon>Euteleostomi</taxon>
        <taxon>Actinopterygii</taxon>
        <taxon>Neopterygii</taxon>
        <taxon>Teleostei</taxon>
        <taxon>Ostariophysi</taxon>
        <taxon>Siluriformes</taxon>
        <taxon>Pangasiidae</taxon>
        <taxon>Pangasianodon</taxon>
    </lineage>
</organism>
<evidence type="ECO:0000313" key="1">
    <source>
        <dbReference type="EMBL" id="MCI4387655.1"/>
    </source>
</evidence>
<protein>
    <submittedName>
        <fullName evidence="1">Uncharacterized protein</fullName>
    </submittedName>
</protein>
<comment type="caution">
    <text evidence="1">The sequence shown here is derived from an EMBL/GenBank/DDBJ whole genome shotgun (WGS) entry which is preliminary data.</text>
</comment>
<sequence>MLYEKKGGYVGSEGAFGTDPLSFQQSEGGAFHARVFSSHWSEREPPPATSTGMLNFRSVSVKAAGPVSSVSS</sequence>
<proteinExistence type="predicted"/>
<evidence type="ECO:0000313" key="2">
    <source>
        <dbReference type="Proteomes" id="UP000829447"/>
    </source>
</evidence>
<dbReference type="EMBL" id="CM040469">
    <property type="protein sequence ID" value="MCI4387655.1"/>
    <property type="molecule type" value="Genomic_DNA"/>
</dbReference>
<reference evidence="1 2" key="1">
    <citation type="journal article" date="2022" name="bioRxiv">
        <title>An ancient truncated duplication of the anti-Mullerian hormone receptor type 2 gene is a potential conserved master sex determinant in the Pangasiidae catfish family.</title>
        <authorList>
            <person name="Wen M."/>
            <person name="Pan Q."/>
            <person name="Jouanno E."/>
            <person name="Montfort J."/>
            <person name="Zahm M."/>
            <person name="Cabau C."/>
            <person name="Klopp C."/>
            <person name="Iampietro C."/>
            <person name="Roques C."/>
            <person name="Bouchez O."/>
            <person name="Castinel A."/>
            <person name="Donnadieu C."/>
            <person name="Parrinello H."/>
            <person name="Poncet C."/>
            <person name="Belmonte E."/>
            <person name="Gautier V."/>
            <person name="Avarre J.-C."/>
            <person name="Dugue R."/>
            <person name="Gustiano R."/>
            <person name="Ha T.T.T."/>
            <person name="Campet M."/>
            <person name="Sriphairoj K."/>
            <person name="Ribolli J."/>
            <person name="de Almeida F.L."/>
            <person name="Desvignes T."/>
            <person name="Postlethwait J.H."/>
            <person name="Bucao C.F."/>
            <person name="Robinson-Rechavi M."/>
            <person name="Bobe J."/>
            <person name="Herpin A."/>
            <person name="Guiguen Y."/>
        </authorList>
    </citation>
    <scope>NUCLEOTIDE SEQUENCE [LARGE SCALE GENOMIC DNA]</scope>
    <source>
        <strain evidence="1">YG-Dec2019</strain>
    </source>
</reference>